<feature type="compositionally biased region" description="Acidic residues" evidence="1">
    <location>
        <begin position="14"/>
        <end position="23"/>
    </location>
</feature>
<gene>
    <name evidence="2" type="ORF">AB852_25995</name>
</gene>
<dbReference type="Proteomes" id="UP000186455">
    <property type="component" value="Unassembled WGS sequence"/>
</dbReference>
<accession>A0A1Q4V3M0</accession>
<dbReference type="EMBL" id="LFBV01000007">
    <property type="protein sequence ID" value="OKH92404.1"/>
    <property type="molecule type" value="Genomic_DNA"/>
</dbReference>
<feature type="region of interest" description="Disordered" evidence="1">
    <location>
        <begin position="1"/>
        <end position="34"/>
    </location>
</feature>
<protein>
    <submittedName>
        <fullName evidence="2">Uncharacterized protein</fullName>
    </submittedName>
</protein>
<reference evidence="2 3" key="1">
    <citation type="submission" date="2015-06" db="EMBL/GenBank/DDBJ databases">
        <title>Cloning and characterization of the uncialamcin biosynthetic gene cluster.</title>
        <authorList>
            <person name="Yan X."/>
            <person name="Huang T."/>
            <person name="Ge H."/>
            <person name="Shen B."/>
        </authorList>
    </citation>
    <scope>NUCLEOTIDE SEQUENCE [LARGE SCALE GENOMIC DNA]</scope>
    <source>
        <strain evidence="2 3">DCA2648</strain>
    </source>
</reference>
<evidence type="ECO:0000256" key="1">
    <source>
        <dbReference type="SAM" id="MobiDB-lite"/>
    </source>
</evidence>
<comment type="caution">
    <text evidence="2">The sequence shown here is derived from an EMBL/GenBank/DDBJ whole genome shotgun (WGS) entry which is preliminary data.</text>
</comment>
<dbReference type="STRING" id="1048205.AB852_25995"/>
<evidence type="ECO:0000313" key="3">
    <source>
        <dbReference type="Proteomes" id="UP000186455"/>
    </source>
</evidence>
<proteinExistence type="predicted"/>
<evidence type="ECO:0000313" key="2">
    <source>
        <dbReference type="EMBL" id="OKH92404.1"/>
    </source>
</evidence>
<organism evidence="2 3">
    <name type="scientific">Streptomyces uncialis</name>
    <dbReference type="NCBI Taxonomy" id="1048205"/>
    <lineage>
        <taxon>Bacteria</taxon>
        <taxon>Bacillati</taxon>
        <taxon>Actinomycetota</taxon>
        <taxon>Actinomycetes</taxon>
        <taxon>Kitasatosporales</taxon>
        <taxon>Streptomycetaceae</taxon>
        <taxon>Streptomyces</taxon>
    </lineage>
</organism>
<feature type="compositionally biased region" description="Pro residues" evidence="1">
    <location>
        <begin position="1"/>
        <end position="11"/>
    </location>
</feature>
<sequence>MPEQFLPPPATEPDRDDDQEPEEAEPREAVDLTAVRALKKSRTDVEALDLTAEQLRHIQKAYERARDQARERAAQYVGQGDADEPSRPVRAGDQQAQAHRPQQPGPHRGPGAGC</sequence>
<dbReference type="AlphaFoldDB" id="A0A1Q4V3M0"/>
<keyword evidence="3" id="KW-1185">Reference proteome</keyword>
<feature type="region of interest" description="Disordered" evidence="1">
    <location>
        <begin position="66"/>
        <end position="114"/>
    </location>
</feature>
<name>A0A1Q4V3M0_9ACTN</name>